<keyword evidence="8 12" id="KW-1133">Transmembrane helix</keyword>
<dbReference type="GeneID" id="107429160"/>
<keyword evidence="10" id="KW-0675">Receptor</keyword>
<dbReference type="InterPro" id="IPR001611">
    <property type="entry name" value="Leu-rich_rpt"/>
</dbReference>
<name>A0ABM4A2E4_ZIZJJ</name>
<keyword evidence="16" id="KW-1185">Reference proteome</keyword>
<evidence type="ECO:0000256" key="8">
    <source>
        <dbReference type="ARBA" id="ARBA00022989"/>
    </source>
</evidence>
<dbReference type="InterPro" id="IPR003591">
    <property type="entry name" value="Leu-rich_rpt_typical-subtyp"/>
</dbReference>
<evidence type="ECO:0000256" key="6">
    <source>
        <dbReference type="ARBA" id="ARBA00022729"/>
    </source>
</evidence>
<proteinExistence type="inferred from homology"/>
<dbReference type="Proteomes" id="UP001652623">
    <property type="component" value="Chromosome 2"/>
</dbReference>
<dbReference type="Gene3D" id="3.80.10.10">
    <property type="entry name" value="Ribonuclease Inhibitor"/>
    <property type="match status" value="3"/>
</dbReference>
<evidence type="ECO:0000256" key="4">
    <source>
        <dbReference type="ARBA" id="ARBA00022614"/>
    </source>
</evidence>
<feature type="chain" id="PRO_5045983971" evidence="13">
    <location>
        <begin position="34"/>
        <end position="514"/>
    </location>
</feature>
<sequence length="514" mass="56860">MESQVQTSFCWGLPFILLLLCLMTREFLPNTNAHLMNCWESDQEALIDFKNGLNDPANRLSSWKGSNCCQWWGISCDNTSGAVIAVDLRDPHQDGFQFFGRYVHPTISGDISPPLMTLKSLRHLDLSLNAFIDNPIPEFLGSLKNLQYLNLSNAGFSGAIPQNLGNLSSLQYFDLDNSMTLEWHSGLYVDNLDWVTGLVSLKHLDMDAVDLSNVGSHWIMKLNKFSSLTELHLSDCLRSNDLNSKIPDWLVNISSLVTLDLNSGKNNLTGTLPKFLEGIENCLSRKPLPSLQVLNLPNNHLVGKLPEWLTQLANLVELDLSSGNLLNGSVPASFRNLKAMTQVQNHNNYHLYGGLNGYYAENFVVTAKNQHLEFTKSLSLVVSLDLSGNNLNGDLPGEITNLLGLVFLNFSRNHISGHIPESISRLTQLSSLDLSHNKFSGAIPPSLGSLSFLGYLNLSDNDFTGDEDDDDTDKGSTIHKDNSNGGSFIDNWFYLSVGLGFVAGILFPFLAQYS</sequence>
<evidence type="ECO:0000256" key="7">
    <source>
        <dbReference type="ARBA" id="ARBA00022737"/>
    </source>
</evidence>
<dbReference type="PANTHER" id="PTHR48063">
    <property type="entry name" value="LRR RECEPTOR-LIKE KINASE"/>
    <property type="match status" value="1"/>
</dbReference>
<evidence type="ECO:0000259" key="15">
    <source>
        <dbReference type="Pfam" id="PF23598"/>
    </source>
</evidence>
<comment type="subcellular location">
    <subcellularLocation>
        <location evidence="1">Cell membrane</location>
        <topology evidence="1">Single-pass type I membrane protein</topology>
    </subcellularLocation>
</comment>
<evidence type="ECO:0000256" key="5">
    <source>
        <dbReference type="ARBA" id="ARBA00022692"/>
    </source>
</evidence>
<feature type="domain" description="Disease resistance R13L4/SHOC-2-like LRR" evidence="15">
    <location>
        <begin position="113"/>
        <end position="321"/>
    </location>
</feature>
<comment type="similarity">
    <text evidence="2">Belongs to the RLP family.</text>
</comment>
<reference evidence="17" key="2">
    <citation type="submission" date="2025-08" db="UniProtKB">
        <authorList>
            <consortium name="RefSeq"/>
        </authorList>
    </citation>
    <scope>IDENTIFICATION</scope>
    <source>
        <tissue evidence="17">Seedling</tissue>
    </source>
</reference>
<evidence type="ECO:0000256" key="13">
    <source>
        <dbReference type="SAM" id="SignalP"/>
    </source>
</evidence>
<protein>
    <submittedName>
        <fullName evidence="17">Receptor-like protein 35</fullName>
    </submittedName>
</protein>
<evidence type="ECO:0000256" key="3">
    <source>
        <dbReference type="ARBA" id="ARBA00022475"/>
    </source>
</evidence>
<dbReference type="Pfam" id="PF23598">
    <property type="entry name" value="LRR_14"/>
    <property type="match status" value="1"/>
</dbReference>
<dbReference type="Pfam" id="PF13855">
    <property type="entry name" value="LRR_8"/>
    <property type="match status" value="1"/>
</dbReference>
<dbReference type="Pfam" id="PF08263">
    <property type="entry name" value="LRRNT_2"/>
    <property type="match status" value="1"/>
</dbReference>
<organism evidence="16 17">
    <name type="scientific">Ziziphus jujuba</name>
    <name type="common">Chinese jujube</name>
    <name type="synonym">Ziziphus sativa</name>
    <dbReference type="NCBI Taxonomy" id="326968"/>
    <lineage>
        <taxon>Eukaryota</taxon>
        <taxon>Viridiplantae</taxon>
        <taxon>Streptophyta</taxon>
        <taxon>Embryophyta</taxon>
        <taxon>Tracheophyta</taxon>
        <taxon>Spermatophyta</taxon>
        <taxon>Magnoliopsida</taxon>
        <taxon>eudicotyledons</taxon>
        <taxon>Gunneridae</taxon>
        <taxon>Pentapetalae</taxon>
        <taxon>rosids</taxon>
        <taxon>fabids</taxon>
        <taxon>Rosales</taxon>
        <taxon>Rhamnaceae</taxon>
        <taxon>Paliureae</taxon>
        <taxon>Ziziphus</taxon>
    </lineage>
</organism>
<gene>
    <name evidence="17" type="primary">LOC107429160</name>
</gene>
<evidence type="ECO:0000256" key="9">
    <source>
        <dbReference type="ARBA" id="ARBA00023136"/>
    </source>
</evidence>
<keyword evidence="3" id="KW-1003">Cell membrane</keyword>
<keyword evidence="6 13" id="KW-0732">Signal</keyword>
<keyword evidence="11" id="KW-0325">Glycoprotein</keyword>
<evidence type="ECO:0000256" key="12">
    <source>
        <dbReference type="SAM" id="Phobius"/>
    </source>
</evidence>
<reference evidence="16" key="1">
    <citation type="submission" date="2025-05" db="UniProtKB">
        <authorList>
            <consortium name="RefSeq"/>
        </authorList>
    </citation>
    <scope>NUCLEOTIDE SEQUENCE [LARGE SCALE GENOMIC DNA]</scope>
</reference>
<dbReference type="InterPro" id="IPR013210">
    <property type="entry name" value="LRR_N_plant-typ"/>
</dbReference>
<evidence type="ECO:0000256" key="11">
    <source>
        <dbReference type="ARBA" id="ARBA00023180"/>
    </source>
</evidence>
<dbReference type="InterPro" id="IPR055414">
    <property type="entry name" value="LRR_R13L4/SHOC2-like"/>
</dbReference>
<evidence type="ECO:0000256" key="2">
    <source>
        <dbReference type="ARBA" id="ARBA00009592"/>
    </source>
</evidence>
<dbReference type="RefSeq" id="XP_060670894.1">
    <property type="nucleotide sequence ID" value="XM_060814911.1"/>
</dbReference>
<dbReference type="SMART" id="SM00369">
    <property type="entry name" value="LRR_TYP"/>
    <property type="match status" value="4"/>
</dbReference>
<keyword evidence="5 12" id="KW-0812">Transmembrane</keyword>
<keyword evidence="9 12" id="KW-0472">Membrane</keyword>
<evidence type="ECO:0000256" key="1">
    <source>
        <dbReference type="ARBA" id="ARBA00004251"/>
    </source>
</evidence>
<dbReference type="InterPro" id="IPR046956">
    <property type="entry name" value="RLP23-like"/>
</dbReference>
<dbReference type="InterPro" id="IPR032675">
    <property type="entry name" value="LRR_dom_sf"/>
</dbReference>
<accession>A0ABM4A2E4</accession>
<feature type="transmembrane region" description="Helical" evidence="12">
    <location>
        <begin position="492"/>
        <end position="511"/>
    </location>
</feature>
<evidence type="ECO:0000313" key="17">
    <source>
        <dbReference type="RefSeq" id="XP_060670894.1"/>
    </source>
</evidence>
<keyword evidence="7" id="KW-0677">Repeat</keyword>
<dbReference type="SUPFAM" id="SSF52058">
    <property type="entry name" value="L domain-like"/>
    <property type="match status" value="1"/>
</dbReference>
<evidence type="ECO:0000313" key="16">
    <source>
        <dbReference type="Proteomes" id="UP001652623"/>
    </source>
</evidence>
<feature type="domain" description="Leucine-rich repeat-containing N-terminal plant-type" evidence="14">
    <location>
        <begin position="41"/>
        <end position="77"/>
    </location>
</feature>
<feature type="signal peptide" evidence="13">
    <location>
        <begin position="1"/>
        <end position="33"/>
    </location>
</feature>
<keyword evidence="4" id="KW-0433">Leucine-rich repeat</keyword>
<evidence type="ECO:0000259" key="14">
    <source>
        <dbReference type="Pfam" id="PF08263"/>
    </source>
</evidence>
<evidence type="ECO:0000256" key="10">
    <source>
        <dbReference type="ARBA" id="ARBA00023170"/>
    </source>
</evidence>
<dbReference type="PANTHER" id="PTHR48063:SF16">
    <property type="entry name" value="LRR RECEPTOR-LIKE SERINE_THREONINE-PROTEIN KINASE GSO1"/>
    <property type="match status" value="1"/>
</dbReference>